<evidence type="ECO:0000256" key="1">
    <source>
        <dbReference type="SAM" id="MobiDB-lite"/>
    </source>
</evidence>
<proteinExistence type="predicted"/>
<name>A0A6J7WCE2_9CAUD</name>
<dbReference type="InterPro" id="IPR008160">
    <property type="entry name" value="Collagen"/>
</dbReference>
<protein>
    <submittedName>
        <fullName evidence="2">Collagen triple helix repeat</fullName>
    </submittedName>
</protein>
<dbReference type="InterPro" id="IPR050149">
    <property type="entry name" value="Collagen_superfamily"/>
</dbReference>
<dbReference type="InterPro" id="IPR011049">
    <property type="entry name" value="Serralysin-like_metalloprot_C"/>
</dbReference>
<dbReference type="GO" id="GO:0005615">
    <property type="term" value="C:extracellular space"/>
    <property type="evidence" value="ECO:0007669"/>
    <property type="project" value="TreeGrafter"/>
</dbReference>
<dbReference type="PANTHER" id="PTHR24023">
    <property type="entry name" value="COLLAGEN ALPHA"/>
    <property type="match status" value="1"/>
</dbReference>
<gene>
    <name evidence="2" type="ORF">UFOVP180_13</name>
</gene>
<dbReference type="PANTHER" id="PTHR24023:SF1095">
    <property type="entry name" value="EGF-LIKE DOMAIN-CONTAINING PROTEIN"/>
    <property type="match status" value="1"/>
</dbReference>
<feature type="compositionally biased region" description="Low complexity" evidence="1">
    <location>
        <begin position="310"/>
        <end position="377"/>
    </location>
</feature>
<evidence type="ECO:0000313" key="2">
    <source>
        <dbReference type="EMBL" id="CAB5207023.1"/>
    </source>
</evidence>
<dbReference type="GO" id="GO:0031012">
    <property type="term" value="C:extracellular matrix"/>
    <property type="evidence" value="ECO:0007669"/>
    <property type="project" value="TreeGrafter"/>
</dbReference>
<dbReference type="GO" id="GO:0030020">
    <property type="term" value="F:extracellular matrix structural constituent conferring tensile strength"/>
    <property type="evidence" value="ECO:0007669"/>
    <property type="project" value="TreeGrafter"/>
</dbReference>
<feature type="compositionally biased region" description="Polar residues" evidence="1">
    <location>
        <begin position="255"/>
        <end position="274"/>
    </location>
</feature>
<dbReference type="GO" id="GO:0030198">
    <property type="term" value="P:extracellular matrix organization"/>
    <property type="evidence" value="ECO:0007669"/>
    <property type="project" value="TreeGrafter"/>
</dbReference>
<keyword evidence="2" id="KW-0176">Collagen</keyword>
<dbReference type="EMBL" id="LR798227">
    <property type="protein sequence ID" value="CAB5207023.1"/>
    <property type="molecule type" value="Genomic_DNA"/>
</dbReference>
<sequence length="619" mass="61874">MPGLYSNSSSTYTVVPSDLTTLYGTTSSAVITATVQTTNVSGLYSGLYAPLPNNAQQLLAYLDNNGNVHFALDPATGNTTIIANYVGTSTVGDYTFAGNVITLDDGLDSILNVGSQTWQFNLDGSTQFPNYTFPSANGLNEQVLVNDGNGQLYWNTVTTFSTATVDVFSGDDVEIEFTLSQVPISINFTEVSVSGILQTPNINYLLVDDTIIFTGAPPSGSDNIQIRYYSILTAVRIPGPPGPTGPQGAVGPTGSNGSNGATGPTGANGSNGLTGATGPRGLQGEQGPKGDTGPTGAQGATGPSGGPIGPTGAAGPQGPQGPQGVNGSPGATGPTGAQGAIGPTGATGSTGAASTIPGPTGPAGLTGPTGPAGASSTATMTTTWALLYNKNNSSGPTNIALGQKAGLTNQSTSSSIAFGVEAGQLNQESYTVAIGFRAGNAYQEPQAIAIGQYAGLDSQSTSSIAIGTYAGYDQLGPLAIAIGERAGANNASKASVAIGTEAGSVDLGARGIAIGMEANANQKFTTQNGDFTIALGYGAGFYGQDDSAIAIGLRAGVSPGGTIRQPAGSIVISTTELQAPATNTFVVKPVRKITSATLPSGFLNMAYNPTTGEIIYWGP</sequence>
<accession>A0A6J7WCE2</accession>
<reference evidence="2" key="1">
    <citation type="submission" date="2020-05" db="EMBL/GenBank/DDBJ databases">
        <authorList>
            <person name="Chiriac C."/>
            <person name="Salcher M."/>
            <person name="Ghai R."/>
            <person name="Kavagutti S V."/>
        </authorList>
    </citation>
    <scope>NUCLEOTIDE SEQUENCE</scope>
</reference>
<organism evidence="2">
    <name type="scientific">uncultured Caudovirales phage</name>
    <dbReference type="NCBI Taxonomy" id="2100421"/>
    <lineage>
        <taxon>Viruses</taxon>
        <taxon>Duplodnaviria</taxon>
        <taxon>Heunggongvirae</taxon>
        <taxon>Uroviricota</taxon>
        <taxon>Caudoviricetes</taxon>
        <taxon>Peduoviridae</taxon>
        <taxon>Maltschvirus</taxon>
        <taxon>Maltschvirus maltsch</taxon>
    </lineage>
</organism>
<feature type="compositionally biased region" description="Low complexity" evidence="1">
    <location>
        <begin position="291"/>
        <end position="301"/>
    </location>
</feature>
<dbReference type="Gene3D" id="2.150.10.10">
    <property type="entry name" value="Serralysin-like metalloprotease, C-terminal"/>
    <property type="match status" value="1"/>
</dbReference>
<dbReference type="Pfam" id="PF01391">
    <property type="entry name" value="Collagen"/>
    <property type="match status" value="1"/>
</dbReference>
<feature type="region of interest" description="Disordered" evidence="1">
    <location>
        <begin position="239"/>
        <end position="377"/>
    </location>
</feature>